<dbReference type="Pfam" id="PF02311">
    <property type="entry name" value="AraC_binding"/>
    <property type="match status" value="1"/>
</dbReference>
<dbReference type="InterPro" id="IPR003313">
    <property type="entry name" value="AraC-bd"/>
</dbReference>
<dbReference type="InterPro" id="IPR020449">
    <property type="entry name" value="Tscrpt_reg_AraC-type_HTH"/>
</dbReference>
<name>A0ABS7CGE8_9BACL</name>
<dbReference type="SUPFAM" id="SSF51215">
    <property type="entry name" value="Regulatory protein AraC"/>
    <property type="match status" value="1"/>
</dbReference>
<accession>A0ABS7CGE8</accession>
<protein>
    <submittedName>
        <fullName evidence="5">AraC family transcriptional regulator</fullName>
    </submittedName>
</protein>
<dbReference type="Gene3D" id="2.60.120.10">
    <property type="entry name" value="Jelly Rolls"/>
    <property type="match status" value="1"/>
</dbReference>
<sequence>MTYFPKNLKSYPNMDSSLPLHIKINRLKNGYPSHRHDFLEFSYVIEGRGHETINGIPHPMIPGTFTFILPYQIHEIHTDPGQTLVLVNCMFSMSLLMEAGGQTELDRLLTEDEDLTSFVQLGGRDHERFCNHLHDMLDEYEGSERLRASMLRAKLTELLVLFDRKRRAGQLASAETANGSGKLNPTWRIIHYIQSHYQESLTLSDLAVKFSMSMSRISERIKEMTDLTFVQFLNDLRIRHACSLLVSTMMNITEIAYEVGYGSYKTFSRLFREQKGVVPTDYRKLRMQQAYAKAGQL</sequence>
<dbReference type="PANTHER" id="PTHR43280:SF28">
    <property type="entry name" value="HTH-TYPE TRANSCRIPTIONAL ACTIVATOR RHAS"/>
    <property type="match status" value="1"/>
</dbReference>
<dbReference type="InterPro" id="IPR018060">
    <property type="entry name" value="HTH_AraC"/>
</dbReference>
<evidence type="ECO:0000313" key="6">
    <source>
        <dbReference type="Proteomes" id="UP001519887"/>
    </source>
</evidence>
<feature type="domain" description="HTH araC/xylS-type" evidence="4">
    <location>
        <begin position="187"/>
        <end position="285"/>
    </location>
</feature>
<evidence type="ECO:0000313" key="5">
    <source>
        <dbReference type="EMBL" id="MBW7459691.1"/>
    </source>
</evidence>
<dbReference type="Proteomes" id="UP001519887">
    <property type="component" value="Unassembled WGS sequence"/>
</dbReference>
<dbReference type="Pfam" id="PF12833">
    <property type="entry name" value="HTH_18"/>
    <property type="match status" value="1"/>
</dbReference>
<dbReference type="InterPro" id="IPR014710">
    <property type="entry name" value="RmlC-like_jellyroll"/>
</dbReference>
<keyword evidence="2" id="KW-0238">DNA-binding</keyword>
<dbReference type="Gene3D" id="1.10.10.60">
    <property type="entry name" value="Homeodomain-like"/>
    <property type="match status" value="2"/>
</dbReference>
<dbReference type="SMART" id="SM00342">
    <property type="entry name" value="HTH_ARAC"/>
    <property type="match status" value="1"/>
</dbReference>
<dbReference type="InterPro" id="IPR009057">
    <property type="entry name" value="Homeodomain-like_sf"/>
</dbReference>
<proteinExistence type="predicted"/>
<dbReference type="EMBL" id="JAHZIK010001776">
    <property type="protein sequence ID" value="MBW7459691.1"/>
    <property type="molecule type" value="Genomic_DNA"/>
</dbReference>
<evidence type="ECO:0000259" key="4">
    <source>
        <dbReference type="PROSITE" id="PS01124"/>
    </source>
</evidence>
<dbReference type="RefSeq" id="WP_210039320.1">
    <property type="nucleotide sequence ID" value="NZ_JBHLVU010000005.1"/>
</dbReference>
<dbReference type="PANTHER" id="PTHR43280">
    <property type="entry name" value="ARAC-FAMILY TRANSCRIPTIONAL REGULATOR"/>
    <property type="match status" value="1"/>
</dbReference>
<keyword evidence="1" id="KW-0805">Transcription regulation</keyword>
<dbReference type="PRINTS" id="PR00032">
    <property type="entry name" value="HTHARAC"/>
</dbReference>
<dbReference type="SUPFAM" id="SSF46689">
    <property type="entry name" value="Homeodomain-like"/>
    <property type="match status" value="2"/>
</dbReference>
<keyword evidence="3" id="KW-0804">Transcription</keyword>
<dbReference type="InterPro" id="IPR037923">
    <property type="entry name" value="HTH-like"/>
</dbReference>
<keyword evidence="6" id="KW-1185">Reference proteome</keyword>
<gene>
    <name evidence="5" type="ORF">K0U00_37095</name>
</gene>
<dbReference type="PROSITE" id="PS01124">
    <property type="entry name" value="HTH_ARAC_FAMILY_2"/>
    <property type="match status" value="1"/>
</dbReference>
<evidence type="ECO:0000256" key="3">
    <source>
        <dbReference type="ARBA" id="ARBA00023163"/>
    </source>
</evidence>
<evidence type="ECO:0000256" key="2">
    <source>
        <dbReference type="ARBA" id="ARBA00023125"/>
    </source>
</evidence>
<reference evidence="5 6" key="1">
    <citation type="submission" date="2021-07" db="EMBL/GenBank/DDBJ databases">
        <title>Paenibacillus radiodurans sp. nov., isolated from the southeastern edge of Tengger Desert.</title>
        <authorList>
            <person name="Zhang G."/>
        </authorList>
    </citation>
    <scope>NUCLEOTIDE SEQUENCE [LARGE SCALE GENOMIC DNA]</scope>
    <source>
        <strain evidence="5 6">CCM 7311</strain>
    </source>
</reference>
<evidence type="ECO:0000256" key="1">
    <source>
        <dbReference type="ARBA" id="ARBA00023015"/>
    </source>
</evidence>
<organism evidence="5 6">
    <name type="scientific">Paenibacillus sepulcri</name>
    <dbReference type="NCBI Taxonomy" id="359917"/>
    <lineage>
        <taxon>Bacteria</taxon>
        <taxon>Bacillati</taxon>
        <taxon>Bacillota</taxon>
        <taxon>Bacilli</taxon>
        <taxon>Bacillales</taxon>
        <taxon>Paenibacillaceae</taxon>
        <taxon>Paenibacillus</taxon>
    </lineage>
</organism>
<comment type="caution">
    <text evidence="5">The sequence shown here is derived from an EMBL/GenBank/DDBJ whole genome shotgun (WGS) entry which is preliminary data.</text>
</comment>